<name>A0ABD5QF36_9EURY</name>
<dbReference type="InterPro" id="IPR036866">
    <property type="entry name" value="RibonucZ/Hydroxyglut_hydro"/>
</dbReference>
<dbReference type="InterPro" id="IPR001279">
    <property type="entry name" value="Metallo-B-lactamas"/>
</dbReference>
<dbReference type="PANTHER" id="PTHR30619">
    <property type="entry name" value="DNA INTERNALIZATION/COMPETENCE PROTEIN COMEC/REC2"/>
    <property type="match status" value="1"/>
</dbReference>
<comment type="caution">
    <text evidence="4">The sequence shown here is derived from an EMBL/GenBank/DDBJ whole genome shotgun (WGS) entry which is preliminary data.</text>
</comment>
<dbReference type="InterPro" id="IPR035681">
    <property type="entry name" value="ComA-like_MBL"/>
</dbReference>
<feature type="compositionally biased region" description="Basic and acidic residues" evidence="1">
    <location>
        <begin position="346"/>
        <end position="359"/>
    </location>
</feature>
<reference evidence="4 5" key="1">
    <citation type="journal article" date="2019" name="Int. J. Syst. Evol. Microbiol.">
        <title>The Global Catalogue of Microorganisms (GCM) 10K type strain sequencing project: providing services to taxonomists for standard genome sequencing and annotation.</title>
        <authorList>
            <consortium name="The Broad Institute Genomics Platform"/>
            <consortium name="The Broad Institute Genome Sequencing Center for Infectious Disease"/>
            <person name="Wu L."/>
            <person name="Ma J."/>
        </authorList>
    </citation>
    <scope>NUCLEOTIDE SEQUENCE [LARGE SCALE GENOMIC DNA]</scope>
    <source>
        <strain evidence="4 5">CGMCC 1.15824</strain>
    </source>
</reference>
<dbReference type="SUPFAM" id="SSF56281">
    <property type="entry name" value="Metallo-hydrolase/oxidoreductase"/>
    <property type="match status" value="1"/>
</dbReference>
<feature type="region of interest" description="Disordered" evidence="1">
    <location>
        <begin position="332"/>
        <end position="391"/>
    </location>
</feature>
<dbReference type="Gene3D" id="3.60.15.10">
    <property type="entry name" value="Ribonuclease Z/Hydroxyacylglutathione hydrolase-like"/>
    <property type="match status" value="1"/>
</dbReference>
<dbReference type="CDD" id="cd07731">
    <property type="entry name" value="ComA-like_MBL-fold"/>
    <property type="match status" value="1"/>
</dbReference>
<evidence type="ECO:0000313" key="4">
    <source>
        <dbReference type="EMBL" id="MFC4988248.1"/>
    </source>
</evidence>
<dbReference type="EMBL" id="JBHSJG010000036">
    <property type="protein sequence ID" value="MFC4988248.1"/>
    <property type="molecule type" value="Genomic_DNA"/>
</dbReference>
<feature type="compositionally biased region" description="Acidic residues" evidence="1">
    <location>
        <begin position="43"/>
        <end position="63"/>
    </location>
</feature>
<feature type="region of interest" description="Disordered" evidence="1">
    <location>
        <begin position="32"/>
        <end position="78"/>
    </location>
</feature>
<protein>
    <submittedName>
        <fullName evidence="4">ComEC/Rec2 family competence protein</fullName>
    </submittedName>
</protein>
<evidence type="ECO:0000313" key="5">
    <source>
        <dbReference type="Proteomes" id="UP001595925"/>
    </source>
</evidence>
<feature type="transmembrane region" description="Helical" evidence="2">
    <location>
        <begin position="7"/>
        <end position="28"/>
    </location>
</feature>
<keyword evidence="2" id="KW-1133">Transmembrane helix</keyword>
<keyword evidence="2" id="KW-0472">Membrane</keyword>
<dbReference type="AlphaFoldDB" id="A0ABD5QF36"/>
<organism evidence="4 5">
    <name type="scientific">Saliphagus infecundisoli</name>
    <dbReference type="NCBI Taxonomy" id="1849069"/>
    <lineage>
        <taxon>Archaea</taxon>
        <taxon>Methanobacteriati</taxon>
        <taxon>Methanobacteriota</taxon>
        <taxon>Stenosarchaea group</taxon>
        <taxon>Halobacteria</taxon>
        <taxon>Halobacteriales</taxon>
        <taxon>Natrialbaceae</taxon>
        <taxon>Saliphagus</taxon>
    </lineage>
</organism>
<proteinExistence type="predicted"/>
<sequence>MRAAGRWLVAVVLVVVLVAVLVVGIGIAPGIGPDAGSGSGAPEADDTDDTTPTESGADADDGSDLGREETPTDVPGGELRIRYLDVGQADATVVEFPNGETMLVDSGDWRDDGKRVLTALREQDVERIDHLVSTHAHADHIGGHEAVIDAYETEYDGIGAVYDSGVVHTSRTYERYLDAVERHDVTLYEVREGDAIDVGAASVEFHNPPADTAGEDLDGNGVALTVEYGDRTALFTGDAEAATEARMVEARGDALASDVYQVGHHGSATSSSDPLLATVDPKVAVISSARDSQYGHPHEEVLASFADRGIETYWTAVHGDVVVTTDGRELSVAPAEEFSTDPEDLREERPDADERRELADPTIDARAVPTPPPWTGATPAWSTGSSTARQP</sequence>
<keyword evidence="2" id="KW-0812">Transmembrane</keyword>
<dbReference type="RefSeq" id="WP_380683387.1">
    <property type="nucleotide sequence ID" value="NZ_JAIVEF010000001.1"/>
</dbReference>
<accession>A0ABD5QF36</accession>
<evidence type="ECO:0000256" key="1">
    <source>
        <dbReference type="SAM" id="MobiDB-lite"/>
    </source>
</evidence>
<evidence type="ECO:0000259" key="3">
    <source>
        <dbReference type="SMART" id="SM00849"/>
    </source>
</evidence>
<evidence type="ECO:0000256" key="2">
    <source>
        <dbReference type="SAM" id="Phobius"/>
    </source>
</evidence>
<dbReference type="InterPro" id="IPR052159">
    <property type="entry name" value="Competence_DNA_uptake"/>
</dbReference>
<keyword evidence="5" id="KW-1185">Reference proteome</keyword>
<gene>
    <name evidence="4" type="ORF">ACFPFO_10865</name>
</gene>
<dbReference type="Pfam" id="PF00753">
    <property type="entry name" value="Lactamase_B"/>
    <property type="match status" value="1"/>
</dbReference>
<dbReference type="PANTHER" id="PTHR30619:SF1">
    <property type="entry name" value="RECOMBINATION PROTEIN 2"/>
    <property type="match status" value="1"/>
</dbReference>
<dbReference type="SMART" id="SM00849">
    <property type="entry name" value="Lactamase_B"/>
    <property type="match status" value="1"/>
</dbReference>
<feature type="domain" description="Metallo-beta-lactamase" evidence="3">
    <location>
        <begin position="88"/>
        <end position="290"/>
    </location>
</feature>
<dbReference type="Proteomes" id="UP001595925">
    <property type="component" value="Unassembled WGS sequence"/>
</dbReference>